<evidence type="ECO:0000256" key="1">
    <source>
        <dbReference type="ARBA" id="ARBA00022723"/>
    </source>
</evidence>
<dbReference type="PROSITE" id="PS50004">
    <property type="entry name" value="C2"/>
    <property type="match status" value="2"/>
</dbReference>
<dbReference type="RefSeq" id="XP_068358720.1">
    <property type="nucleotide sequence ID" value="XM_068505085.1"/>
</dbReference>
<keyword evidence="2" id="KW-0106">Calcium</keyword>
<evidence type="ECO:0000256" key="3">
    <source>
        <dbReference type="SAM" id="MobiDB-lite"/>
    </source>
</evidence>
<dbReference type="PANTHER" id="PTHR45911">
    <property type="entry name" value="C2 DOMAIN-CONTAINING PROTEIN"/>
    <property type="match status" value="1"/>
</dbReference>
<keyword evidence="1" id="KW-0479">Metal-binding</keyword>
<dbReference type="GO" id="GO:0005509">
    <property type="term" value="F:calcium ion binding"/>
    <property type="evidence" value="ECO:0007669"/>
    <property type="project" value="TreeGrafter"/>
</dbReference>
<dbReference type="VEuPathDB" id="TrichDB:TRFO_26661"/>
<dbReference type="SMART" id="SM00239">
    <property type="entry name" value="C2"/>
    <property type="match status" value="2"/>
</dbReference>
<feature type="region of interest" description="Disordered" evidence="3">
    <location>
        <begin position="311"/>
        <end position="342"/>
    </location>
</feature>
<dbReference type="InterPro" id="IPR000008">
    <property type="entry name" value="C2_dom"/>
</dbReference>
<dbReference type="CDD" id="cd00030">
    <property type="entry name" value="C2"/>
    <property type="match status" value="2"/>
</dbReference>
<evidence type="ECO:0000259" key="4">
    <source>
        <dbReference type="PROSITE" id="PS50004"/>
    </source>
</evidence>
<evidence type="ECO:0000313" key="5">
    <source>
        <dbReference type="EMBL" id="OHT05584.1"/>
    </source>
</evidence>
<dbReference type="EMBL" id="MLAK01000753">
    <property type="protein sequence ID" value="OHT05584.1"/>
    <property type="molecule type" value="Genomic_DNA"/>
</dbReference>
<feature type="domain" description="C2" evidence="4">
    <location>
        <begin position="1"/>
        <end position="112"/>
    </location>
</feature>
<evidence type="ECO:0000256" key="2">
    <source>
        <dbReference type="ARBA" id="ARBA00022837"/>
    </source>
</evidence>
<dbReference type="OrthoDB" id="270970at2759"/>
<dbReference type="Gene3D" id="2.60.40.150">
    <property type="entry name" value="C2 domain"/>
    <property type="match status" value="2"/>
</dbReference>
<protein>
    <recommendedName>
        <fullName evidence="4">C2 domain-containing protein</fullName>
    </recommendedName>
</protein>
<dbReference type="Proteomes" id="UP000179807">
    <property type="component" value="Unassembled WGS sequence"/>
</dbReference>
<sequence>MCEFPASYKLCIQIKRGQDLLPGKNGQNPSPYIVFQFQGADPKMKTKVVPNNPDPVFNSSVILDGYFIGSDLLNVWVYNRDEENDPESDECIGFSQLYMNDFKLGSNQNFTIDLSKYNEKKKRIQKNSPKGEAGQLFCVFHLAQLDDEPFMLKEWVYPLYQAWFDVIAATNIPDTKNSHHRYYIKVGISPACNKQNYKTKSLSNAIPVWNERYCILLDNYLQQTIEITLHNKVKNGEDEVLSVLRMPLSKCKVGHVFEERILMTAVDEREPAVLQYRLQIVAKGTDPFQFIKITEEEIEAMPITTRSIILDDESEENKSTEHLEKEQQPEETHEHSHDHSHDNKLHCSFLWGEYSSDYSTDFTGYSNGHSLSGPHTSDENNDWHIHEELNEDEKPNKVTNVKATIIGIDDIAVSSPDSKVFVTIQEWGRMRPKGEPKRFDVSQSDYAKEVEYKNVKKGYSIEVLLYEVRKNEPKLLAGKKWKIKDITFKDGEIQSFNLLSRKQMKLGITGDEKGKYGKIGMIFSQTINYY</sequence>
<dbReference type="GeneID" id="94839789"/>
<name>A0A1J4K418_9EUKA</name>
<dbReference type="PANTHER" id="PTHR45911:SF4">
    <property type="entry name" value="MULTIPLE C2 AND TRANSMEMBRANE DOMAIN-CONTAINING PROTEIN"/>
    <property type="match status" value="1"/>
</dbReference>
<dbReference type="SUPFAM" id="SSF49562">
    <property type="entry name" value="C2 domain (Calcium/lipid-binding domain, CaLB)"/>
    <property type="match status" value="2"/>
</dbReference>
<proteinExistence type="predicted"/>
<feature type="compositionally biased region" description="Basic and acidic residues" evidence="3">
    <location>
        <begin position="316"/>
        <end position="342"/>
    </location>
</feature>
<keyword evidence="6" id="KW-1185">Reference proteome</keyword>
<organism evidence="5 6">
    <name type="scientific">Tritrichomonas foetus</name>
    <dbReference type="NCBI Taxonomy" id="1144522"/>
    <lineage>
        <taxon>Eukaryota</taxon>
        <taxon>Metamonada</taxon>
        <taxon>Parabasalia</taxon>
        <taxon>Tritrichomonadida</taxon>
        <taxon>Tritrichomonadidae</taxon>
        <taxon>Tritrichomonas</taxon>
    </lineage>
</organism>
<evidence type="ECO:0000313" key="6">
    <source>
        <dbReference type="Proteomes" id="UP000179807"/>
    </source>
</evidence>
<feature type="domain" description="C2" evidence="4">
    <location>
        <begin position="141"/>
        <end position="261"/>
    </location>
</feature>
<comment type="caution">
    <text evidence="5">The sequence shown here is derived from an EMBL/GenBank/DDBJ whole genome shotgun (WGS) entry which is preliminary data.</text>
</comment>
<gene>
    <name evidence="5" type="ORF">TRFO_26661</name>
</gene>
<dbReference type="InterPro" id="IPR035892">
    <property type="entry name" value="C2_domain_sf"/>
</dbReference>
<dbReference type="GO" id="GO:0016020">
    <property type="term" value="C:membrane"/>
    <property type="evidence" value="ECO:0007669"/>
    <property type="project" value="TreeGrafter"/>
</dbReference>
<accession>A0A1J4K418</accession>
<reference evidence="5" key="1">
    <citation type="submission" date="2016-10" db="EMBL/GenBank/DDBJ databases">
        <authorList>
            <person name="Benchimol M."/>
            <person name="Almeida L.G."/>
            <person name="Vasconcelos A.T."/>
            <person name="Perreira-Neves A."/>
            <person name="Rosa I.A."/>
            <person name="Tasca T."/>
            <person name="Bogo M.R."/>
            <person name="de Souza W."/>
        </authorList>
    </citation>
    <scope>NUCLEOTIDE SEQUENCE [LARGE SCALE GENOMIC DNA]</scope>
    <source>
        <strain evidence="5">K</strain>
    </source>
</reference>
<dbReference type="Pfam" id="PF00168">
    <property type="entry name" value="C2"/>
    <property type="match status" value="2"/>
</dbReference>
<dbReference type="AlphaFoldDB" id="A0A1J4K418"/>